<gene>
    <name evidence="2" type="ORF">Aco04nite_83090</name>
</gene>
<dbReference type="Pfam" id="PF00583">
    <property type="entry name" value="Acetyltransf_1"/>
    <property type="match status" value="1"/>
</dbReference>
<dbReference type="InterPro" id="IPR016181">
    <property type="entry name" value="Acyl_CoA_acyltransferase"/>
</dbReference>
<dbReference type="PROSITE" id="PS51186">
    <property type="entry name" value="GNAT"/>
    <property type="match status" value="1"/>
</dbReference>
<evidence type="ECO:0000313" key="2">
    <source>
        <dbReference type="EMBL" id="GIM82752.1"/>
    </source>
</evidence>
<feature type="domain" description="N-acetyltransferase" evidence="1">
    <location>
        <begin position="6"/>
        <end position="164"/>
    </location>
</feature>
<evidence type="ECO:0000313" key="3">
    <source>
        <dbReference type="Proteomes" id="UP000680865"/>
    </source>
</evidence>
<dbReference type="Gene3D" id="3.40.630.30">
    <property type="match status" value="1"/>
</dbReference>
<organism evidence="2 3">
    <name type="scientific">Winogradskya consettensis</name>
    <dbReference type="NCBI Taxonomy" id="113560"/>
    <lineage>
        <taxon>Bacteria</taxon>
        <taxon>Bacillati</taxon>
        <taxon>Actinomycetota</taxon>
        <taxon>Actinomycetes</taxon>
        <taxon>Micromonosporales</taxon>
        <taxon>Micromonosporaceae</taxon>
        <taxon>Winogradskya</taxon>
    </lineage>
</organism>
<dbReference type="EMBL" id="BOQP01000052">
    <property type="protein sequence ID" value="GIM82752.1"/>
    <property type="molecule type" value="Genomic_DNA"/>
</dbReference>
<name>A0A919T3B1_9ACTN</name>
<dbReference type="AlphaFoldDB" id="A0A919T3B1"/>
<accession>A0A919T3B1</accession>
<dbReference type="CDD" id="cd04301">
    <property type="entry name" value="NAT_SF"/>
    <property type="match status" value="1"/>
</dbReference>
<dbReference type="RefSeq" id="WP_213002677.1">
    <property type="nucleotide sequence ID" value="NZ_BAAATW010000006.1"/>
</dbReference>
<dbReference type="SUPFAM" id="SSF55729">
    <property type="entry name" value="Acyl-CoA N-acyltransferases (Nat)"/>
    <property type="match status" value="1"/>
</dbReference>
<sequence>MTLPIVEVRPWRNGDLALLQAAGDSFSAATLTSRFMTGTPVLPPAYLRRLEQLDDREQRRWVQVALVGRKIIGVAECLGTKNGRGSAELAVFVADAWQRRGIGTNLVSDVLTQSLAAGMTHITALSTVGNAATAALLKPRQRPGWRVSCSTRQGVQQYLIEPDSSL</sequence>
<reference evidence="2" key="1">
    <citation type="submission" date="2021-03" db="EMBL/GenBank/DDBJ databases">
        <title>Whole genome shotgun sequence of Actinoplanes consettensis NBRC 14913.</title>
        <authorList>
            <person name="Komaki H."/>
            <person name="Tamura T."/>
        </authorList>
    </citation>
    <scope>NUCLEOTIDE SEQUENCE</scope>
    <source>
        <strain evidence="2">NBRC 14913</strain>
    </source>
</reference>
<evidence type="ECO:0000259" key="1">
    <source>
        <dbReference type="PROSITE" id="PS51186"/>
    </source>
</evidence>
<dbReference type="InterPro" id="IPR000182">
    <property type="entry name" value="GNAT_dom"/>
</dbReference>
<comment type="caution">
    <text evidence="2">The sequence shown here is derived from an EMBL/GenBank/DDBJ whole genome shotgun (WGS) entry which is preliminary data.</text>
</comment>
<keyword evidence="3" id="KW-1185">Reference proteome</keyword>
<proteinExistence type="predicted"/>
<dbReference type="GO" id="GO:0016747">
    <property type="term" value="F:acyltransferase activity, transferring groups other than amino-acyl groups"/>
    <property type="evidence" value="ECO:0007669"/>
    <property type="project" value="InterPro"/>
</dbReference>
<protein>
    <recommendedName>
        <fullName evidence="1">N-acetyltransferase domain-containing protein</fullName>
    </recommendedName>
</protein>
<dbReference type="Proteomes" id="UP000680865">
    <property type="component" value="Unassembled WGS sequence"/>
</dbReference>